<evidence type="ECO:0000256" key="2">
    <source>
        <dbReference type="SAM" id="MobiDB-lite"/>
    </source>
</evidence>
<proteinExistence type="predicted"/>
<dbReference type="AlphaFoldDB" id="A0A853BMV5"/>
<comment type="caution">
    <text evidence="4">The sequence shown here is derived from an EMBL/GenBank/DDBJ whole genome shotgun (WGS) entry which is preliminary data.</text>
</comment>
<sequence length="552" mass="56401">MVNNLSGGFFGGDDTFGGWIADQRQNEAIHELDARLASTRSRLKSEMRRISGSLEQRLDRLSTSFDAFVELSDVRALLAMFPEAAVARYRTHRVLAGEADDDGDRDDVAGYWLCPAARGLAAAVRGDSAAARLRIGEAAALDPLRSGTFALLAAAVAAPREAPALADWILPRILPELPEEVTRYQRALWLLAADGRLGGAAREHVRGLAAEAVRRAGEGGGPAARPEFWATVAPATTPAPGTRVLDGRDSAAHARVVAADRLAALRGWLEEALAAEGAGAGAAGVEAGTGETGGGADTGGTGDGRPGAAPAAPEVAETLRMLVDEGTAEEAPLLRRAAQLRAVVESSGSASPDDPVAAWTDTVGSAADLLRADAAAASAPAPRRALAVWVHAPEVLRAAQDLAGRAGAPVPDEAQVSHHGRRVRVTSTGPDTASLAAAEAQLAATYATDRGNVVGAAAAGGVAVLAAVAALAAGAVLLWWVAAAGLAAAGVFGYRHRAQAGAAAASVEAARRQLRAKADTGVQEWRAQLAAAEAAEERARADLAAVRRLLAA</sequence>
<accession>A0A853BMV5</accession>
<feature type="compositionally biased region" description="Gly residues" evidence="2">
    <location>
        <begin position="290"/>
        <end position="305"/>
    </location>
</feature>
<evidence type="ECO:0000313" key="5">
    <source>
        <dbReference type="Proteomes" id="UP000575985"/>
    </source>
</evidence>
<dbReference type="Proteomes" id="UP000575985">
    <property type="component" value="Unassembled WGS sequence"/>
</dbReference>
<protein>
    <submittedName>
        <fullName evidence="4">Uncharacterized protein</fullName>
    </submittedName>
</protein>
<reference evidence="4 5" key="1">
    <citation type="submission" date="2020-07" db="EMBL/GenBank/DDBJ databases">
        <title>Sequencing the genomes of 1000 actinobacteria strains.</title>
        <authorList>
            <person name="Klenk H.-P."/>
        </authorList>
    </citation>
    <scope>NUCLEOTIDE SEQUENCE [LARGE SCALE GENOMIC DNA]</scope>
    <source>
        <strain evidence="4 5">DSM 45927</strain>
    </source>
</reference>
<dbReference type="RefSeq" id="WP_179767478.1">
    <property type="nucleotide sequence ID" value="NZ_JACCFO010000001.1"/>
</dbReference>
<name>A0A853BMV5_9ACTN</name>
<keyword evidence="3" id="KW-0812">Transmembrane</keyword>
<organism evidence="4 5">
    <name type="scientific">Streptomonospora nanhaiensis</name>
    <dbReference type="NCBI Taxonomy" id="1323731"/>
    <lineage>
        <taxon>Bacteria</taxon>
        <taxon>Bacillati</taxon>
        <taxon>Actinomycetota</taxon>
        <taxon>Actinomycetes</taxon>
        <taxon>Streptosporangiales</taxon>
        <taxon>Nocardiopsidaceae</taxon>
        <taxon>Streptomonospora</taxon>
    </lineage>
</organism>
<dbReference type="EMBL" id="JACCFO010000001">
    <property type="protein sequence ID" value="NYI96054.1"/>
    <property type="molecule type" value="Genomic_DNA"/>
</dbReference>
<feature type="transmembrane region" description="Helical" evidence="3">
    <location>
        <begin position="462"/>
        <end position="489"/>
    </location>
</feature>
<keyword evidence="3" id="KW-1133">Transmembrane helix</keyword>
<keyword evidence="5" id="KW-1185">Reference proteome</keyword>
<evidence type="ECO:0000256" key="1">
    <source>
        <dbReference type="SAM" id="Coils"/>
    </source>
</evidence>
<feature type="region of interest" description="Disordered" evidence="2">
    <location>
        <begin position="281"/>
        <end position="310"/>
    </location>
</feature>
<evidence type="ECO:0000313" key="4">
    <source>
        <dbReference type="EMBL" id="NYI96054.1"/>
    </source>
</evidence>
<keyword evidence="1" id="KW-0175">Coiled coil</keyword>
<evidence type="ECO:0000256" key="3">
    <source>
        <dbReference type="SAM" id="Phobius"/>
    </source>
</evidence>
<gene>
    <name evidence="4" type="ORF">HNR12_002331</name>
</gene>
<feature type="coiled-coil region" evidence="1">
    <location>
        <begin position="522"/>
        <end position="549"/>
    </location>
</feature>
<keyword evidence="3" id="KW-0472">Membrane</keyword>